<dbReference type="InterPro" id="IPR002347">
    <property type="entry name" value="SDR_fam"/>
</dbReference>
<organism evidence="5 6">
    <name type="scientific">Jatrophihabitans telluris</name>
    <dbReference type="NCBI Taxonomy" id="2038343"/>
    <lineage>
        <taxon>Bacteria</taxon>
        <taxon>Bacillati</taxon>
        <taxon>Actinomycetota</taxon>
        <taxon>Actinomycetes</taxon>
        <taxon>Jatrophihabitantales</taxon>
        <taxon>Jatrophihabitantaceae</taxon>
        <taxon>Jatrophihabitans</taxon>
    </lineage>
</organism>
<reference evidence="5" key="2">
    <citation type="submission" date="2022-05" db="EMBL/GenBank/DDBJ databases">
        <authorList>
            <person name="Kim J.-S."/>
            <person name="Lee K."/>
            <person name="Suh M."/>
            <person name="Eom M."/>
            <person name="Kim J.-S."/>
            <person name="Kim D.-S."/>
            <person name="Ko S.-H."/>
            <person name="Shin Y."/>
            <person name="Lee J.-S."/>
        </authorList>
    </citation>
    <scope>NUCLEOTIDE SEQUENCE</scope>
    <source>
        <strain evidence="5">N237</strain>
    </source>
</reference>
<gene>
    <name evidence="5" type="ORF">M6D93_01075</name>
</gene>
<dbReference type="PANTHER" id="PTHR44196:SF1">
    <property type="entry name" value="DEHYDROGENASE_REDUCTASE SDR FAMILY MEMBER 7B"/>
    <property type="match status" value="1"/>
</dbReference>
<name>A0ABY4QYB0_9ACTN</name>
<dbReference type="PRINTS" id="PR00081">
    <property type="entry name" value="GDHRDH"/>
</dbReference>
<feature type="compositionally biased region" description="Basic residues" evidence="3">
    <location>
        <begin position="306"/>
        <end position="316"/>
    </location>
</feature>
<dbReference type="PROSITE" id="PS00061">
    <property type="entry name" value="ADH_SHORT"/>
    <property type="match status" value="1"/>
</dbReference>
<dbReference type="Pfam" id="PF00106">
    <property type="entry name" value="adh_short"/>
    <property type="match status" value="1"/>
</dbReference>
<dbReference type="SUPFAM" id="SSF51735">
    <property type="entry name" value="NAD(P)-binding Rossmann-fold domains"/>
    <property type="match status" value="1"/>
</dbReference>
<dbReference type="SUPFAM" id="SSF53474">
    <property type="entry name" value="alpha/beta-Hydrolases"/>
    <property type="match status" value="1"/>
</dbReference>
<dbReference type="InterPro" id="IPR000073">
    <property type="entry name" value="AB_hydrolase_1"/>
</dbReference>
<dbReference type="PRINTS" id="PR00080">
    <property type="entry name" value="SDRFAMILY"/>
</dbReference>
<feature type="region of interest" description="Disordered" evidence="3">
    <location>
        <begin position="304"/>
        <end position="323"/>
    </location>
</feature>
<dbReference type="NCBIfam" id="NF004514">
    <property type="entry name" value="PRK05855.1"/>
    <property type="match status" value="1"/>
</dbReference>
<evidence type="ECO:0000256" key="2">
    <source>
        <dbReference type="ARBA" id="ARBA00023002"/>
    </source>
</evidence>
<dbReference type="EMBL" id="CP097332">
    <property type="protein sequence ID" value="UQX88608.1"/>
    <property type="molecule type" value="Genomic_DNA"/>
</dbReference>
<dbReference type="RefSeq" id="WP_249772275.1">
    <property type="nucleotide sequence ID" value="NZ_CP097332.1"/>
</dbReference>
<accession>A0ABY4QYB0</accession>
<comment type="similarity">
    <text evidence="1">Belongs to the short-chain dehydrogenases/reductases (SDR) family.</text>
</comment>
<dbReference type="Proteomes" id="UP001056336">
    <property type="component" value="Chromosome"/>
</dbReference>
<evidence type="ECO:0000313" key="6">
    <source>
        <dbReference type="Proteomes" id="UP001056336"/>
    </source>
</evidence>
<keyword evidence="2" id="KW-0560">Oxidoreductase</keyword>
<dbReference type="InterPro" id="IPR020904">
    <property type="entry name" value="Sc_DH/Rdtase_CS"/>
</dbReference>
<proteinExistence type="inferred from homology"/>
<evidence type="ECO:0000256" key="3">
    <source>
        <dbReference type="SAM" id="MobiDB-lite"/>
    </source>
</evidence>
<dbReference type="InterPro" id="IPR036291">
    <property type="entry name" value="NAD(P)-bd_dom_sf"/>
</dbReference>
<dbReference type="CDD" id="cd05233">
    <property type="entry name" value="SDR_c"/>
    <property type="match status" value="1"/>
</dbReference>
<keyword evidence="6" id="KW-1185">Reference proteome</keyword>
<evidence type="ECO:0000259" key="4">
    <source>
        <dbReference type="Pfam" id="PF00561"/>
    </source>
</evidence>
<dbReference type="InterPro" id="IPR029058">
    <property type="entry name" value="AB_hydrolase_fold"/>
</dbReference>
<evidence type="ECO:0000256" key="1">
    <source>
        <dbReference type="ARBA" id="ARBA00006484"/>
    </source>
</evidence>
<dbReference type="Gene3D" id="3.40.50.720">
    <property type="entry name" value="NAD(P)-binding Rossmann-like Domain"/>
    <property type="match status" value="1"/>
</dbReference>
<dbReference type="Pfam" id="PF00561">
    <property type="entry name" value="Abhydrolase_1"/>
    <property type="match status" value="1"/>
</dbReference>
<feature type="domain" description="AB hydrolase-1" evidence="4">
    <location>
        <begin position="33"/>
        <end position="151"/>
    </location>
</feature>
<protein>
    <submittedName>
        <fullName evidence="5">SDR family oxidoreductase</fullName>
    </submittedName>
</protein>
<sequence length="593" mass="64834">MTEPRAVQPQFVSSLDGTRIAVYETRGPSPDSPVVVCIHGYPDHAGVWDGVVEALAARFRVLAYDVRGAGRSQAPGSRAGYELDRLAEDFRAVLGLLPEGRAVHLLGHDWGGIQAWHFATEPSLAGRIASLTTVSGPSLDHAGHWMREGLRHPGRRMRAVLAQQRRSAYIGLFLLPKVPELAWRARLLDRAVRTSRADYRRDLREKLNGLNLYRANMRIRRRDVPRRTEVPVQVLAPVADRFVTPALQLDAPLPFTHRFFPRRIAGGHWILTQRPDVIATATAQLIDLVESAVAAPSLRRCEVKRSVPHSRPRRTGPGRGQPFAGQLALVTGGGSGIGRATALEFARRGADVLIADIDEAAADQVADEVRALGRSAQALRLDVADEQGWAELAALIRTDFGHLDVLVNNAGIGMAGSFLQTEAADWERILDVNLHSVIHGCRLFASDWVTAGHPGRIVNIASAAAYSPSRTYPAYATTKAGVLMLTQCLRAELAVHQIGVTAVCPGFVDTNISRTTSHVGLDEAAERVKQDRAVRSYRRRNYPPAKAARRIVAGVEANKPVVYVTAEAVAFRLLDRLLPGLQRTIARVDLTEL</sequence>
<dbReference type="Gene3D" id="3.40.50.1820">
    <property type="entry name" value="alpha/beta hydrolase"/>
    <property type="match status" value="1"/>
</dbReference>
<reference evidence="5" key="1">
    <citation type="journal article" date="2018" name="Int. J. Syst. Evol. Microbiol.">
        <title>Jatrophihabitans telluris sp. nov., isolated from sediment soil of lava forest wetlands and the emended description of the genus Jatrophihabitans.</title>
        <authorList>
            <person name="Lee K.C."/>
            <person name="Suh M.K."/>
            <person name="Eom M.K."/>
            <person name="Kim K.K."/>
            <person name="Kim J.S."/>
            <person name="Kim D.S."/>
            <person name="Ko S.H."/>
            <person name="Shin Y.K."/>
            <person name="Lee J.S."/>
        </authorList>
    </citation>
    <scope>NUCLEOTIDE SEQUENCE</scope>
    <source>
        <strain evidence="5">N237</strain>
    </source>
</reference>
<evidence type="ECO:0000313" key="5">
    <source>
        <dbReference type="EMBL" id="UQX88608.1"/>
    </source>
</evidence>
<dbReference type="PANTHER" id="PTHR44196">
    <property type="entry name" value="DEHYDROGENASE/REDUCTASE SDR FAMILY MEMBER 7B"/>
    <property type="match status" value="1"/>
</dbReference>